<evidence type="ECO:0000259" key="8">
    <source>
        <dbReference type="Pfam" id="PF02770"/>
    </source>
</evidence>
<evidence type="ECO:0000313" key="11">
    <source>
        <dbReference type="Proteomes" id="UP000186132"/>
    </source>
</evidence>
<reference evidence="10 11" key="1">
    <citation type="submission" date="2016-11" db="EMBL/GenBank/DDBJ databases">
        <authorList>
            <person name="Jaros S."/>
            <person name="Januszkiewicz K."/>
            <person name="Wedrychowicz H."/>
        </authorList>
    </citation>
    <scope>NUCLEOTIDE SEQUENCE [LARGE SCALE GENOMIC DNA]</scope>
    <source>
        <strain evidence="10 11">DSM 45627</strain>
    </source>
</reference>
<proteinExistence type="inferred from homology"/>
<evidence type="ECO:0000259" key="7">
    <source>
        <dbReference type="Pfam" id="PF00441"/>
    </source>
</evidence>
<dbReference type="Pfam" id="PF02771">
    <property type="entry name" value="Acyl-CoA_dh_N"/>
    <property type="match status" value="1"/>
</dbReference>
<dbReference type="AlphaFoldDB" id="A0A1M5CQ25"/>
<keyword evidence="5 6" id="KW-0560">Oxidoreductase</keyword>
<dbReference type="InterPro" id="IPR013786">
    <property type="entry name" value="AcylCoA_DH/ox_N"/>
</dbReference>
<dbReference type="InterPro" id="IPR046373">
    <property type="entry name" value="Acyl-CoA_Oxase/DH_mid-dom_sf"/>
</dbReference>
<organism evidence="10 11">
    <name type="scientific">Jatrophihabitans endophyticus</name>
    <dbReference type="NCBI Taxonomy" id="1206085"/>
    <lineage>
        <taxon>Bacteria</taxon>
        <taxon>Bacillati</taxon>
        <taxon>Actinomycetota</taxon>
        <taxon>Actinomycetes</taxon>
        <taxon>Jatrophihabitantales</taxon>
        <taxon>Jatrophihabitantaceae</taxon>
        <taxon>Jatrophihabitans</taxon>
    </lineage>
</organism>
<dbReference type="GO" id="GO:0005886">
    <property type="term" value="C:plasma membrane"/>
    <property type="evidence" value="ECO:0007669"/>
    <property type="project" value="TreeGrafter"/>
</dbReference>
<evidence type="ECO:0000256" key="1">
    <source>
        <dbReference type="ARBA" id="ARBA00001974"/>
    </source>
</evidence>
<dbReference type="SUPFAM" id="SSF47203">
    <property type="entry name" value="Acyl-CoA dehydrogenase C-terminal domain-like"/>
    <property type="match status" value="1"/>
</dbReference>
<dbReference type="InterPro" id="IPR036250">
    <property type="entry name" value="AcylCo_DH-like_C"/>
</dbReference>
<dbReference type="Pfam" id="PF00441">
    <property type="entry name" value="Acyl-CoA_dh_1"/>
    <property type="match status" value="1"/>
</dbReference>
<dbReference type="GO" id="GO:0050660">
    <property type="term" value="F:flavin adenine dinucleotide binding"/>
    <property type="evidence" value="ECO:0007669"/>
    <property type="project" value="InterPro"/>
</dbReference>
<evidence type="ECO:0000259" key="9">
    <source>
        <dbReference type="Pfam" id="PF02771"/>
    </source>
</evidence>
<dbReference type="InterPro" id="IPR009100">
    <property type="entry name" value="AcylCoA_DH/oxidase_NM_dom_sf"/>
</dbReference>
<dbReference type="InterPro" id="IPR006091">
    <property type="entry name" value="Acyl-CoA_Oxase/DH_mid-dom"/>
</dbReference>
<dbReference type="InterPro" id="IPR052161">
    <property type="entry name" value="Mycobact_Acyl-CoA_DH"/>
</dbReference>
<dbReference type="STRING" id="1206085.SAMN05443575_0313"/>
<dbReference type="InterPro" id="IPR009075">
    <property type="entry name" value="AcylCo_DH/oxidase_C"/>
</dbReference>
<evidence type="ECO:0000256" key="4">
    <source>
        <dbReference type="ARBA" id="ARBA00022827"/>
    </source>
</evidence>
<dbReference type="Gene3D" id="2.40.110.10">
    <property type="entry name" value="Butyryl-CoA Dehydrogenase, subunit A, domain 2"/>
    <property type="match status" value="1"/>
</dbReference>
<evidence type="ECO:0000256" key="2">
    <source>
        <dbReference type="ARBA" id="ARBA00009347"/>
    </source>
</evidence>
<dbReference type="Pfam" id="PF02770">
    <property type="entry name" value="Acyl-CoA_dh_M"/>
    <property type="match status" value="1"/>
</dbReference>
<comment type="cofactor">
    <cofactor evidence="1 6">
        <name>FAD</name>
        <dbReference type="ChEBI" id="CHEBI:57692"/>
    </cofactor>
</comment>
<feature type="domain" description="Acyl-CoA dehydrogenase/oxidase C-terminal" evidence="7">
    <location>
        <begin position="230"/>
        <end position="371"/>
    </location>
</feature>
<evidence type="ECO:0000256" key="3">
    <source>
        <dbReference type="ARBA" id="ARBA00022630"/>
    </source>
</evidence>
<evidence type="ECO:0000256" key="6">
    <source>
        <dbReference type="RuleBase" id="RU362125"/>
    </source>
</evidence>
<keyword evidence="11" id="KW-1185">Reference proteome</keyword>
<evidence type="ECO:0000313" key="10">
    <source>
        <dbReference type="EMBL" id="SHF56786.1"/>
    </source>
</evidence>
<protein>
    <submittedName>
        <fullName evidence="10">Acyl-CoA dehydrogenase</fullName>
    </submittedName>
</protein>
<name>A0A1M5CQ25_9ACTN</name>
<keyword evidence="3 6" id="KW-0285">Flavoprotein</keyword>
<evidence type="ECO:0000256" key="5">
    <source>
        <dbReference type="ARBA" id="ARBA00023002"/>
    </source>
</evidence>
<keyword evidence="4 6" id="KW-0274">FAD</keyword>
<sequence length="385" mass="40398">MIDFELDPAEVDLREEVRALLAAEPLAGLLAALPAGGAEPDVRALYRELGERGLLATGWPVEFGGRGVSHAHAGAVVEELVLHGVPDMLQVLSVQIVGLFVLRAGSAEQRASLLPDLGGGRRFATVLYTEPEVGSDLASLELRAERDGDDYVLDGVKIWGLKSRFADVGLCAARTATGTSRYEGISLFLVDLDSPGVERANVASIADDQFDRVTFRGVRVPASDRLGEDGDGWALLAECLALERTGLDYSLKARRWFDTAVAGVTADALTPADLASVGRHATTVDAAGLLAWDSLNRLDRGGLDAPDAAAAKLYTSTVAQDVAVWAAELHGGDYARHALDAGPRAVLDAAFREAPGVTIAAGTSQVLAEVVFSAAVDAFSAGESR</sequence>
<dbReference type="InterPro" id="IPR037069">
    <property type="entry name" value="AcylCoA_DH/ox_N_sf"/>
</dbReference>
<dbReference type="PANTHER" id="PTHR43292">
    <property type="entry name" value="ACYL-COA DEHYDROGENASE"/>
    <property type="match status" value="1"/>
</dbReference>
<dbReference type="Gene3D" id="1.10.540.10">
    <property type="entry name" value="Acyl-CoA dehydrogenase/oxidase, N-terminal domain"/>
    <property type="match status" value="1"/>
</dbReference>
<dbReference type="Gene3D" id="1.20.140.10">
    <property type="entry name" value="Butyryl-CoA Dehydrogenase, subunit A, domain 3"/>
    <property type="match status" value="1"/>
</dbReference>
<dbReference type="RefSeq" id="WP_200799985.1">
    <property type="nucleotide sequence ID" value="NZ_FQVU01000001.1"/>
</dbReference>
<dbReference type="Proteomes" id="UP000186132">
    <property type="component" value="Unassembled WGS sequence"/>
</dbReference>
<dbReference type="SUPFAM" id="SSF56645">
    <property type="entry name" value="Acyl-CoA dehydrogenase NM domain-like"/>
    <property type="match status" value="1"/>
</dbReference>
<dbReference type="GO" id="GO:0016627">
    <property type="term" value="F:oxidoreductase activity, acting on the CH-CH group of donors"/>
    <property type="evidence" value="ECO:0007669"/>
    <property type="project" value="InterPro"/>
</dbReference>
<gene>
    <name evidence="10" type="ORF">SAMN05443575_0313</name>
</gene>
<accession>A0A1M5CQ25</accession>
<dbReference type="PANTHER" id="PTHR43292:SF4">
    <property type="entry name" value="ACYL-COA DEHYDROGENASE FADE34"/>
    <property type="match status" value="1"/>
</dbReference>
<comment type="similarity">
    <text evidence="2 6">Belongs to the acyl-CoA dehydrogenase family.</text>
</comment>
<feature type="domain" description="Acyl-CoA oxidase/dehydrogenase middle" evidence="8">
    <location>
        <begin position="127"/>
        <end position="202"/>
    </location>
</feature>
<feature type="domain" description="Acyl-CoA dehydrogenase/oxidase N-terminal" evidence="9">
    <location>
        <begin position="10"/>
        <end position="118"/>
    </location>
</feature>
<dbReference type="EMBL" id="FQVU01000001">
    <property type="protein sequence ID" value="SHF56786.1"/>
    <property type="molecule type" value="Genomic_DNA"/>
</dbReference>